<accession>A0A1I7XKR6</accession>
<organism evidence="1 2">
    <name type="scientific">Heterorhabditis bacteriophora</name>
    <name type="common">Entomopathogenic nematode worm</name>
    <dbReference type="NCBI Taxonomy" id="37862"/>
    <lineage>
        <taxon>Eukaryota</taxon>
        <taxon>Metazoa</taxon>
        <taxon>Ecdysozoa</taxon>
        <taxon>Nematoda</taxon>
        <taxon>Chromadorea</taxon>
        <taxon>Rhabditida</taxon>
        <taxon>Rhabditina</taxon>
        <taxon>Rhabditomorpha</taxon>
        <taxon>Strongyloidea</taxon>
        <taxon>Heterorhabditidae</taxon>
        <taxon>Heterorhabditis</taxon>
    </lineage>
</organism>
<dbReference type="AlphaFoldDB" id="A0A1I7XKR6"/>
<keyword evidence="1" id="KW-1185">Reference proteome</keyword>
<sequence>MFSRKICITMSQTAIKRRGLGTIGVLSAQQKDFRVVHGSRISHDWKWRSNVLGVFKAHENQSLTEIINLVIHNYELDKKLLRVTCSKDPDDFSPLKAFLDVKEKLREWERQFGVEAAEFKALLVA</sequence>
<name>A0A1I7XKR6_HETBA</name>
<dbReference type="Proteomes" id="UP000095283">
    <property type="component" value="Unplaced"/>
</dbReference>
<dbReference type="WBParaSite" id="Hba_18306">
    <property type="protein sequence ID" value="Hba_18306"/>
    <property type="gene ID" value="Hba_18306"/>
</dbReference>
<reference evidence="2" key="1">
    <citation type="submission" date="2016-11" db="UniProtKB">
        <authorList>
            <consortium name="WormBaseParasite"/>
        </authorList>
    </citation>
    <scope>IDENTIFICATION</scope>
</reference>
<evidence type="ECO:0000313" key="1">
    <source>
        <dbReference type="Proteomes" id="UP000095283"/>
    </source>
</evidence>
<evidence type="ECO:0000313" key="2">
    <source>
        <dbReference type="WBParaSite" id="Hba_18306"/>
    </source>
</evidence>
<protein>
    <submittedName>
        <fullName evidence="2">DUF4476 domain-containing protein</fullName>
    </submittedName>
</protein>
<proteinExistence type="predicted"/>